<dbReference type="RefSeq" id="WP_272181466.1">
    <property type="nucleotide sequence ID" value="NZ_JAQOMS010000002.1"/>
</dbReference>
<organism evidence="1 2">
    <name type="scientific">Psychrosphaera algicola</name>
    <dbReference type="NCBI Taxonomy" id="3023714"/>
    <lineage>
        <taxon>Bacteria</taxon>
        <taxon>Pseudomonadati</taxon>
        <taxon>Pseudomonadota</taxon>
        <taxon>Gammaproteobacteria</taxon>
        <taxon>Alteromonadales</taxon>
        <taxon>Pseudoalteromonadaceae</taxon>
        <taxon>Psychrosphaera</taxon>
    </lineage>
</organism>
<accession>A0ABT5FFC0</accession>
<dbReference type="SUPFAM" id="SSF53067">
    <property type="entry name" value="Actin-like ATPase domain"/>
    <property type="match status" value="1"/>
</dbReference>
<keyword evidence="2" id="KW-1185">Reference proteome</keyword>
<name>A0ABT5FFC0_9GAMM</name>
<evidence type="ECO:0008006" key="3">
    <source>
        <dbReference type="Google" id="ProtNLM"/>
    </source>
</evidence>
<proteinExistence type="predicted"/>
<dbReference type="Proteomes" id="UP001528411">
    <property type="component" value="Unassembled WGS sequence"/>
</dbReference>
<evidence type="ECO:0000313" key="1">
    <source>
        <dbReference type="EMBL" id="MDC2890213.1"/>
    </source>
</evidence>
<sequence>MQESIIVKAPGVFSDSRLTAEVFGSDTPTALYEGCLNSLVGAVKNAAMSFEAQFSRKAKIMLTGGDADVIVQKLNEQRLTESYSIHPNLVFHGLNRY</sequence>
<comment type="caution">
    <text evidence="1">The sequence shown here is derived from an EMBL/GenBank/DDBJ whole genome shotgun (WGS) entry which is preliminary data.</text>
</comment>
<gene>
    <name evidence="1" type="ORF">PN838_17395</name>
</gene>
<evidence type="ECO:0000313" key="2">
    <source>
        <dbReference type="Proteomes" id="UP001528411"/>
    </source>
</evidence>
<reference evidence="1 2" key="1">
    <citation type="submission" date="2023-01" db="EMBL/GenBank/DDBJ databases">
        <title>Psychrosphaera sp. nov., isolated from marine algae.</title>
        <authorList>
            <person name="Bayburt H."/>
            <person name="Choi B.J."/>
            <person name="Kim J.M."/>
            <person name="Choi D.G."/>
            <person name="Jeon C.O."/>
        </authorList>
    </citation>
    <scope>NUCLEOTIDE SEQUENCE [LARGE SCALE GENOMIC DNA]</scope>
    <source>
        <strain evidence="1 2">G1-22</strain>
    </source>
</reference>
<protein>
    <recommendedName>
        <fullName evidence="3">Pantothenate kinase</fullName>
    </recommendedName>
</protein>
<dbReference type="Gene3D" id="3.30.420.40">
    <property type="match status" value="1"/>
</dbReference>
<dbReference type="EMBL" id="JAQOMS010000002">
    <property type="protein sequence ID" value="MDC2890213.1"/>
    <property type="molecule type" value="Genomic_DNA"/>
</dbReference>
<dbReference type="InterPro" id="IPR043129">
    <property type="entry name" value="ATPase_NBD"/>
</dbReference>